<feature type="transmembrane region" description="Helical" evidence="1">
    <location>
        <begin position="65"/>
        <end position="87"/>
    </location>
</feature>
<dbReference type="EMBL" id="WFLN01000006">
    <property type="protein sequence ID" value="KAB8030931.1"/>
    <property type="molecule type" value="Genomic_DNA"/>
</dbReference>
<proteinExistence type="predicted"/>
<protein>
    <submittedName>
        <fullName evidence="2">Uncharacterized protein</fullName>
    </submittedName>
</protein>
<keyword evidence="1" id="KW-0472">Membrane</keyword>
<keyword evidence="1" id="KW-0812">Transmembrane</keyword>
<comment type="caution">
    <text evidence="2">The sequence shown here is derived from an EMBL/GenBank/DDBJ whole genome shotgun (WGS) entry which is preliminary data.</text>
</comment>
<name>A0A833JCV0_9BACT</name>
<dbReference type="Proteomes" id="UP000442694">
    <property type="component" value="Unassembled WGS sequence"/>
</dbReference>
<evidence type="ECO:0000313" key="3">
    <source>
        <dbReference type="Proteomes" id="UP000442694"/>
    </source>
</evidence>
<keyword evidence="3" id="KW-1185">Reference proteome</keyword>
<reference evidence="2 3" key="1">
    <citation type="submission" date="2019-10" db="EMBL/GenBank/DDBJ databases">
        <title>New genus of Silvanigrellaceae.</title>
        <authorList>
            <person name="Pitt A."/>
            <person name="Hahn M.W."/>
        </authorList>
    </citation>
    <scope>NUCLEOTIDE SEQUENCE [LARGE SCALE GENOMIC DNA]</scope>
    <source>
        <strain evidence="2 3">33A1-SZDP</strain>
    </source>
</reference>
<dbReference type="AlphaFoldDB" id="A0A833JCV0"/>
<organism evidence="2 3">
    <name type="scientific">Fluviispira multicolorata</name>
    <dbReference type="NCBI Taxonomy" id="2654512"/>
    <lineage>
        <taxon>Bacteria</taxon>
        <taxon>Pseudomonadati</taxon>
        <taxon>Bdellovibrionota</taxon>
        <taxon>Oligoflexia</taxon>
        <taxon>Silvanigrellales</taxon>
        <taxon>Silvanigrellaceae</taxon>
        <taxon>Fluviispira</taxon>
    </lineage>
</organism>
<feature type="transmembrane region" description="Helical" evidence="1">
    <location>
        <begin position="6"/>
        <end position="25"/>
    </location>
</feature>
<dbReference type="RefSeq" id="WP_152212858.1">
    <property type="nucleotide sequence ID" value="NZ_WFLN01000006.1"/>
</dbReference>
<evidence type="ECO:0000256" key="1">
    <source>
        <dbReference type="SAM" id="Phobius"/>
    </source>
</evidence>
<evidence type="ECO:0000313" key="2">
    <source>
        <dbReference type="EMBL" id="KAB8030931.1"/>
    </source>
</evidence>
<gene>
    <name evidence="2" type="ORF">GCL57_08135</name>
</gene>
<accession>A0A833JCV0</accession>
<sequence>MNDILGTVLFSLSGVIIMLGIVLQAKATLDQGLGQTGFSKAIAMLLKYSGFALLAFLMLKYKTLYLALHLIVFFLSALVTFLLYLLARRASLR</sequence>
<feature type="transmembrane region" description="Helical" evidence="1">
    <location>
        <begin position="37"/>
        <end position="59"/>
    </location>
</feature>
<keyword evidence="1" id="KW-1133">Transmembrane helix</keyword>